<dbReference type="Proteomes" id="UP000184330">
    <property type="component" value="Unassembled WGS sequence"/>
</dbReference>
<evidence type="ECO:0000313" key="1">
    <source>
        <dbReference type="EMBL" id="CZR61946.1"/>
    </source>
</evidence>
<accession>A0A1L7XAD9</accession>
<name>A0A1L7XAD9_9HELO</name>
<dbReference type="SUPFAM" id="SSF55874">
    <property type="entry name" value="ATPase domain of HSP90 chaperone/DNA topoisomerase II/histidine kinase"/>
    <property type="match status" value="1"/>
</dbReference>
<dbReference type="EMBL" id="FJOG01000019">
    <property type="protein sequence ID" value="CZR61946.1"/>
    <property type="molecule type" value="Genomic_DNA"/>
</dbReference>
<gene>
    <name evidence="1" type="ORF">PAC_11843</name>
</gene>
<organism evidence="1 2">
    <name type="scientific">Phialocephala subalpina</name>
    <dbReference type="NCBI Taxonomy" id="576137"/>
    <lineage>
        <taxon>Eukaryota</taxon>
        <taxon>Fungi</taxon>
        <taxon>Dikarya</taxon>
        <taxon>Ascomycota</taxon>
        <taxon>Pezizomycotina</taxon>
        <taxon>Leotiomycetes</taxon>
        <taxon>Helotiales</taxon>
        <taxon>Mollisiaceae</taxon>
        <taxon>Phialocephala</taxon>
        <taxon>Phialocephala fortinii species complex</taxon>
    </lineage>
</organism>
<keyword evidence="2" id="KW-1185">Reference proteome</keyword>
<dbReference type="STRING" id="576137.A0A1L7XAD9"/>
<dbReference type="InterPro" id="IPR052957">
    <property type="entry name" value="Auxin_embryo_med"/>
</dbReference>
<dbReference type="PANTHER" id="PTHR32387:SF0">
    <property type="entry name" value="PROTEIN NO VEIN"/>
    <property type="match status" value="1"/>
</dbReference>
<reference evidence="1 2" key="1">
    <citation type="submission" date="2016-03" db="EMBL/GenBank/DDBJ databases">
        <authorList>
            <person name="Ploux O."/>
        </authorList>
    </citation>
    <scope>NUCLEOTIDE SEQUENCE [LARGE SCALE GENOMIC DNA]</scope>
    <source>
        <strain evidence="1 2">UAMH 11012</strain>
    </source>
</reference>
<evidence type="ECO:0000313" key="2">
    <source>
        <dbReference type="Proteomes" id="UP000184330"/>
    </source>
</evidence>
<dbReference type="PANTHER" id="PTHR32387">
    <property type="entry name" value="WU:FJ29H11"/>
    <property type="match status" value="1"/>
</dbReference>
<sequence>MPFLSDFLALRLATNLYSKDTRFVYELVQNAEDNSYTRAVAEGLDIYLRFCLYPDKIVIESNEDGFGENHVKAICSTGESTKVVAQGYIGEKGIGFKSVFKVAKKVHIQSGPFSFSFNYTRDSDDDGLGMVTPLDEDYEDLPDNVNTRITLTLLDPSNFEQRAQDLLNIPDTLLLFLTNLDTLYINVYPSHGSATEIQYSFNVDRGRGTETITKAAIVDGESTNNIQNFYVVKKQIINLPHDAARRHTNQATVVLAFPVDDDEEPVIAQQHVFAFLPLRLAGFTFLIQSDFITQASREDVFHSARNESLLSGVAETFRDAVLRFCSHRSLRYKWMRYLPSDAIADEFWRNLRPKVISLLQGTRCLWPWSESSLCLPNKLHWVTWDCKDRHGQPLLADLMEEGYLSTSYAWQDFESLRPLGTSYLNYTLLIERLRADLERPDSKMKGVATEEDWHTRTANLLCNLFTSPNNSNGVQSLRALELIPLQGNRWVSATRTPLFAGHIYLPTTGTIPIPTDLGINLVHSGAVANVARKTLFMHLGVTSASASNIISLIKTRYLSGGSFTLEDNKSHLRYLFWNLPQSELALDNSIFLLDNVGTVVCRTPGRVKYIYFEEADEEYGPLQLFQTAPPESRNAPGLAVHYLSASYLVAVSPESRHNRRSWKQWLADFAGVKSFPQIRNPESQVLSDEFFYILWNRPNKVFGLLKHYWFFYGSEMTPDVIASLKDWPAPSHDVFRTPLKNAFLPLPRLKSIIERLGIAYFPFVILPEELTGQDENEWQFLQVFSDRPSIGTDDVHFYVEALKRVVLESGPECSSASLEALFEVYGFIERSCVSPQDGDHVCALFKDNKFIYIPPSPARPAEWVDSEACVWTGPEWLETKRRLNGVLRFAEREHLFRMTLRIGDATWRHYLDDLQKMKEENRHDIEKVLHIYRRLWREFERDSNWNTIRSSFEESRLVFVPLWNSWWSPSYCIWCDDQVRIPQRAPIKTPYGGLEDFFCRVLGVQRPNLGMHVEALKELARVQPAASASQIKQTMMLISSMDPTPDDVRDLRLSNIFSVTTTTGQTAFTNSTADFAIVDRLEYGAAFAGKINLLDYSLTEVRSSGPLLFALGMQGRHLSNLVEEPTTVQGGAIDTALSRAFRSKAYALFRFTVHYRSPRARDGDRTLYNLFRDAYIYISDGISKSLSVVQYGETVTVENSRANFHLDEVDNELRLYIPRNQDAREECFSWQLPRRLAKYFEIESAAVTVLHSIISCQSLNAVDAILRNAGIIEVDGIERPLELDGGTHSFGFDEMSRALEEITPARTESRVSQPSPLTPSSTTMTISAAHGEVVAYLPRSSPAVNGRISASSAPPLALYHGVSAPIPLTDNAILETGYIALLERVINSASRMPIPARGAQSFDPVSNVQGETFFESIFAIRSVERDRKVGAAGELLAFELLLNLRLFGFNESNWQSTIRKEVRVHNKYRNLQSWTGRETADITYIDSTGQLTNLFIEKGYLGRQLWENQRPSYFLEVKTTTRDCGEQFYMSGSQYQRMQSMKLSPQTASPDIYVLLRVFNLEGRIGLRVYVDPESSRLAGELQFDVDTWAVRSI</sequence>
<dbReference type="Gene3D" id="3.30.565.10">
    <property type="entry name" value="Histidine kinase-like ATPase, C-terminal domain"/>
    <property type="match status" value="1"/>
</dbReference>
<protein>
    <recommendedName>
        <fullName evidence="3">Protein NO VEIN C-terminal domain-containing protein</fullName>
    </recommendedName>
</protein>
<dbReference type="InterPro" id="IPR036890">
    <property type="entry name" value="HATPase_C_sf"/>
</dbReference>
<proteinExistence type="predicted"/>
<dbReference type="OrthoDB" id="1262810at2759"/>
<evidence type="ECO:0008006" key="3">
    <source>
        <dbReference type="Google" id="ProtNLM"/>
    </source>
</evidence>
<dbReference type="NCBIfam" id="NF047352">
    <property type="entry name" value="P_loop_sacsin"/>
    <property type="match status" value="1"/>
</dbReference>